<dbReference type="EMBL" id="JBBPDW010000006">
    <property type="protein sequence ID" value="KAK7551380.1"/>
    <property type="molecule type" value="Genomic_DNA"/>
</dbReference>
<gene>
    <name evidence="1" type="ORF">IWX46DRAFT_379747</name>
</gene>
<keyword evidence="2" id="KW-1185">Reference proteome</keyword>
<name>A0ABR1MJL4_9PEZI</name>
<protein>
    <submittedName>
        <fullName evidence="1">Uncharacterized protein</fullName>
    </submittedName>
</protein>
<dbReference type="Proteomes" id="UP001365128">
    <property type="component" value="Unassembled WGS sequence"/>
</dbReference>
<proteinExistence type="predicted"/>
<evidence type="ECO:0000313" key="1">
    <source>
        <dbReference type="EMBL" id="KAK7551380.1"/>
    </source>
</evidence>
<accession>A0ABR1MJL4</accession>
<sequence>MTRSAHILQSYTLLQFVFPFPLRSSDIVPKVSNIFRASGRLRVRMDRSDDFLVIEIELPAVPCMSRAKSFVCKLVLRWGGYHWYWDRDPEPESTGPGDCATRTGKGLPSALKYGVGISNILTCTCGWRSVCGSLHASVKAVARGFGSHAAPHSLGRRRIFTLLAR</sequence>
<reference evidence="1 2" key="1">
    <citation type="submission" date="2024-04" db="EMBL/GenBank/DDBJ databases">
        <title>Phyllosticta paracitricarpa is synonymous to the EU quarantine fungus P. citricarpa based on phylogenomic analyses.</title>
        <authorList>
            <consortium name="Lawrence Berkeley National Laboratory"/>
            <person name="Van Ingen-Buijs V.A."/>
            <person name="Van Westerhoven A.C."/>
            <person name="Haridas S."/>
            <person name="Skiadas P."/>
            <person name="Martin F."/>
            <person name="Groenewald J.Z."/>
            <person name="Crous P.W."/>
            <person name="Seidl M.F."/>
        </authorList>
    </citation>
    <scope>NUCLEOTIDE SEQUENCE [LARGE SCALE GENOMIC DNA]</scope>
    <source>
        <strain evidence="1 2">CBS 122670</strain>
    </source>
</reference>
<comment type="caution">
    <text evidence="1">The sequence shown here is derived from an EMBL/GenBank/DDBJ whole genome shotgun (WGS) entry which is preliminary data.</text>
</comment>
<evidence type="ECO:0000313" key="2">
    <source>
        <dbReference type="Proteomes" id="UP001365128"/>
    </source>
</evidence>
<organism evidence="1 2">
    <name type="scientific">Phyllosticta citricarpa</name>
    <dbReference type="NCBI Taxonomy" id="55181"/>
    <lineage>
        <taxon>Eukaryota</taxon>
        <taxon>Fungi</taxon>
        <taxon>Dikarya</taxon>
        <taxon>Ascomycota</taxon>
        <taxon>Pezizomycotina</taxon>
        <taxon>Dothideomycetes</taxon>
        <taxon>Dothideomycetes incertae sedis</taxon>
        <taxon>Botryosphaeriales</taxon>
        <taxon>Phyllostictaceae</taxon>
        <taxon>Phyllosticta</taxon>
    </lineage>
</organism>